<dbReference type="InParanoid" id="A0A3Q7IYG0"/>
<dbReference type="AlphaFoldDB" id="A0A3Q7IYG0"/>
<dbReference type="Proteomes" id="UP000004994">
    <property type="component" value="Chromosome 9"/>
</dbReference>
<accession>A0A3Q7IYG0</accession>
<name>A0A3Q7IYG0_SOLLC</name>
<reference evidence="1" key="2">
    <citation type="submission" date="2019-01" db="UniProtKB">
        <authorList>
            <consortium name="EnsemblPlants"/>
        </authorList>
    </citation>
    <scope>IDENTIFICATION</scope>
    <source>
        <strain evidence="1">cv. Heinz 1706</strain>
    </source>
</reference>
<sequence>MLTLLTGLLLTKRAILFFATQDMSQVFSILPYRFDQAILVLQLYIFTYICLSFQIQRQYAFQSVGTIIACKV</sequence>
<protein>
    <submittedName>
        <fullName evidence="1">Uncharacterized protein</fullName>
    </submittedName>
</protein>
<proteinExistence type="predicted"/>
<evidence type="ECO:0000313" key="1">
    <source>
        <dbReference type="EnsemblPlants" id="Solyc09g059085.1.1"/>
    </source>
</evidence>
<dbReference type="EnsemblPlants" id="Solyc09g059085.1.1">
    <property type="protein sequence ID" value="Solyc09g059085.1.1"/>
    <property type="gene ID" value="Solyc09g059085.1"/>
</dbReference>
<organism evidence="1">
    <name type="scientific">Solanum lycopersicum</name>
    <name type="common">Tomato</name>
    <name type="synonym">Lycopersicon esculentum</name>
    <dbReference type="NCBI Taxonomy" id="4081"/>
    <lineage>
        <taxon>Eukaryota</taxon>
        <taxon>Viridiplantae</taxon>
        <taxon>Streptophyta</taxon>
        <taxon>Embryophyta</taxon>
        <taxon>Tracheophyta</taxon>
        <taxon>Spermatophyta</taxon>
        <taxon>Magnoliopsida</taxon>
        <taxon>eudicotyledons</taxon>
        <taxon>Gunneridae</taxon>
        <taxon>Pentapetalae</taxon>
        <taxon>asterids</taxon>
        <taxon>lamiids</taxon>
        <taxon>Solanales</taxon>
        <taxon>Solanaceae</taxon>
        <taxon>Solanoideae</taxon>
        <taxon>Solaneae</taxon>
        <taxon>Solanum</taxon>
        <taxon>Solanum subgen. Lycopersicon</taxon>
    </lineage>
</organism>
<evidence type="ECO:0000313" key="2">
    <source>
        <dbReference type="Proteomes" id="UP000004994"/>
    </source>
</evidence>
<keyword evidence="2" id="KW-1185">Reference proteome</keyword>
<reference evidence="1" key="1">
    <citation type="journal article" date="2012" name="Nature">
        <title>The tomato genome sequence provides insights into fleshy fruit evolution.</title>
        <authorList>
            <consortium name="Tomato Genome Consortium"/>
        </authorList>
    </citation>
    <scope>NUCLEOTIDE SEQUENCE [LARGE SCALE GENOMIC DNA]</scope>
    <source>
        <strain evidence="1">cv. Heinz 1706</strain>
    </source>
</reference>
<dbReference type="Gramene" id="Solyc09g059085.1.1">
    <property type="protein sequence ID" value="Solyc09g059085.1.1"/>
    <property type="gene ID" value="Solyc09g059085.1"/>
</dbReference>